<dbReference type="PANTHER" id="PTHR31793:SF27">
    <property type="entry name" value="NOVEL THIOESTERASE SUPERFAMILY DOMAIN AND SAPOSIN A-TYPE DOMAIN CONTAINING PROTEIN (0610012H03RIK)"/>
    <property type="match status" value="1"/>
</dbReference>
<gene>
    <name evidence="3" type="ORF">LDX50_05340</name>
</gene>
<dbReference type="PIRSF" id="PIRSF003230">
    <property type="entry name" value="YbgC"/>
    <property type="match status" value="1"/>
</dbReference>
<dbReference type="GO" id="GO:0047617">
    <property type="term" value="F:fatty acyl-CoA hydrolase activity"/>
    <property type="evidence" value="ECO:0007669"/>
    <property type="project" value="TreeGrafter"/>
</dbReference>
<organism evidence="3 4">
    <name type="scientific">Fulvivirga sedimenti</name>
    <dbReference type="NCBI Taxonomy" id="2879465"/>
    <lineage>
        <taxon>Bacteria</taxon>
        <taxon>Pseudomonadati</taxon>
        <taxon>Bacteroidota</taxon>
        <taxon>Cytophagia</taxon>
        <taxon>Cytophagales</taxon>
        <taxon>Fulvivirgaceae</taxon>
        <taxon>Fulvivirga</taxon>
    </lineage>
</organism>
<dbReference type="InterPro" id="IPR029069">
    <property type="entry name" value="HotDog_dom_sf"/>
</dbReference>
<dbReference type="SUPFAM" id="SSF54637">
    <property type="entry name" value="Thioesterase/thiol ester dehydrase-isomerase"/>
    <property type="match status" value="1"/>
</dbReference>
<dbReference type="Proteomes" id="UP001139409">
    <property type="component" value="Unassembled WGS sequence"/>
</dbReference>
<evidence type="ECO:0000256" key="2">
    <source>
        <dbReference type="ARBA" id="ARBA00022801"/>
    </source>
</evidence>
<dbReference type="InterPro" id="IPR006684">
    <property type="entry name" value="YbgC/YbaW"/>
</dbReference>
<evidence type="ECO:0000313" key="4">
    <source>
        <dbReference type="Proteomes" id="UP001139409"/>
    </source>
</evidence>
<protein>
    <submittedName>
        <fullName evidence="3">Acyl-CoA thioesterase</fullName>
    </submittedName>
</protein>
<dbReference type="InterPro" id="IPR050563">
    <property type="entry name" value="4-hydroxybenzoyl-CoA_TE"/>
</dbReference>
<name>A0A9X1HLM9_9BACT</name>
<evidence type="ECO:0000256" key="1">
    <source>
        <dbReference type="ARBA" id="ARBA00005953"/>
    </source>
</evidence>
<keyword evidence="4" id="KW-1185">Reference proteome</keyword>
<sequence length="136" mass="16075">MYRHETQIRVRYADTDQMGYVYYGNYAAYYEIGRVESLRALGLSYKTMEEDGYIMPVLENKSKFIAPALYDELLTIHTIIREMPRVRIIFHYEIYNESDKLIHTGETTLVFVDKKTNRPCQPPENMTNLLASFFPK</sequence>
<dbReference type="RefSeq" id="WP_225697375.1">
    <property type="nucleotide sequence ID" value="NZ_JAIXNE010000001.1"/>
</dbReference>
<evidence type="ECO:0000313" key="3">
    <source>
        <dbReference type="EMBL" id="MCA6074280.1"/>
    </source>
</evidence>
<dbReference type="NCBIfam" id="TIGR00051">
    <property type="entry name" value="YbgC/FadM family acyl-CoA thioesterase"/>
    <property type="match status" value="1"/>
</dbReference>
<keyword evidence="2" id="KW-0378">Hydrolase</keyword>
<dbReference type="AlphaFoldDB" id="A0A9X1HLM9"/>
<accession>A0A9X1HLM9</accession>
<comment type="similarity">
    <text evidence="1">Belongs to the 4-hydroxybenzoyl-CoA thioesterase family.</text>
</comment>
<comment type="caution">
    <text evidence="3">The sequence shown here is derived from an EMBL/GenBank/DDBJ whole genome shotgun (WGS) entry which is preliminary data.</text>
</comment>
<dbReference type="CDD" id="cd00586">
    <property type="entry name" value="4HBT"/>
    <property type="match status" value="1"/>
</dbReference>
<dbReference type="PANTHER" id="PTHR31793">
    <property type="entry name" value="4-HYDROXYBENZOYL-COA THIOESTERASE FAMILY MEMBER"/>
    <property type="match status" value="1"/>
</dbReference>
<reference evidence="3" key="1">
    <citation type="submission" date="2021-09" db="EMBL/GenBank/DDBJ databases">
        <title>Fulvivirga sp. isolated from coastal sediment.</title>
        <authorList>
            <person name="Yu H."/>
        </authorList>
    </citation>
    <scope>NUCLEOTIDE SEQUENCE</scope>
    <source>
        <strain evidence="3">1062</strain>
    </source>
</reference>
<dbReference type="EMBL" id="JAIXNE010000001">
    <property type="protein sequence ID" value="MCA6074280.1"/>
    <property type="molecule type" value="Genomic_DNA"/>
</dbReference>
<dbReference type="Pfam" id="PF13279">
    <property type="entry name" value="4HBT_2"/>
    <property type="match status" value="1"/>
</dbReference>
<proteinExistence type="inferred from homology"/>
<dbReference type="Gene3D" id="3.10.129.10">
    <property type="entry name" value="Hotdog Thioesterase"/>
    <property type="match status" value="1"/>
</dbReference>